<comment type="caution">
    <text evidence="1">The sequence shown here is derived from an EMBL/GenBank/DDBJ whole genome shotgun (WGS) entry which is preliminary data.</text>
</comment>
<dbReference type="EMBL" id="JBHSDQ010000002">
    <property type="protein sequence ID" value="MFC4395608.1"/>
    <property type="molecule type" value="Genomic_DNA"/>
</dbReference>
<proteinExistence type="predicted"/>
<dbReference type="RefSeq" id="WP_376976769.1">
    <property type="nucleotide sequence ID" value="NZ_JBHSDQ010000002.1"/>
</dbReference>
<accession>A0ABV8WKB7</accession>
<reference evidence="2" key="1">
    <citation type="journal article" date="2019" name="Int. J. Syst. Evol. Microbiol.">
        <title>The Global Catalogue of Microorganisms (GCM) 10K type strain sequencing project: providing services to taxonomists for standard genome sequencing and annotation.</title>
        <authorList>
            <consortium name="The Broad Institute Genomics Platform"/>
            <consortium name="The Broad Institute Genome Sequencing Center for Infectious Disease"/>
            <person name="Wu L."/>
            <person name="Ma J."/>
        </authorList>
    </citation>
    <scope>NUCLEOTIDE SEQUENCE [LARGE SCALE GENOMIC DNA]</scope>
    <source>
        <strain evidence="2">PJ61</strain>
    </source>
</reference>
<keyword evidence="2" id="KW-1185">Reference proteome</keyword>
<organism evidence="1 2">
    <name type="scientific">Arthrobacter sedimenti</name>
    <dbReference type="NCBI Taxonomy" id="2694931"/>
    <lineage>
        <taxon>Bacteria</taxon>
        <taxon>Bacillati</taxon>
        <taxon>Actinomycetota</taxon>
        <taxon>Actinomycetes</taxon>
        <taxon>Micrococcales</taxon>
        <taxon>Micrococcaceae</taxon>
        <taxon>Arthrobacter</taxon>
    </lineage>
</organism>
<evidence type="ECO:0000313" key="1">
    <source>
        <dbReference type="EMBL" id="MFC4395608.1"/>
    </source>
</evidence>
<evidence type="ECO:0000313" key="2">
    <source>
        <dbReference type="Proteomes" id="UP001595778"/>
    </source>
</evidence>
<protein>
    <submittedName>
        <fullName evidence="1">DUF3841 domain-containing protein</fullName>
    </submittedName>
</protein>
<name>A0ABV8WKB7_9MICC</name>
<dbReference type="Proteomes" id="UP001595778">
    <property type="component" value="Unassembled WGS sequence"/>
</dbReference>
<dbReference type="InterPro" id="IPR024211">
    <property type="entry name" value="DUF3841"/>
</dbReference>
<sequence length="219" mass="25482">MPNFPVTSARADRAVPAGRFGYDLKADRLLLHTFQPEEALEELQSAGQLIPDPSRAEPLFADAYAWMFREMDRRLPTSGDGALWFWARITREYLVDSSRRHRGDVLLTCRIPRERVLLSHFSDWHRALGCTPHVLELPGESEDDYGARLDRIWDELNERKRAAGVLHKGFREWPEDLRRDLERSWEQFLDPSTYGRWDTVQATAHVLRAEDVIDAVRID</sequence>
<gene>
    <name evidence="1" type="ORF">ACFO0G_05850</name>
</gene>
<dbReference type="Pfam" id="PF12952">
    <property type="entry name" value="DUF3841"/>
    <property type="match status" value="1"/>
</dbReference>